<evidence type="ECO:0000313" key="1">
    <source>
        <dbReference type="EMBL" id="KAH7996230.1"/>
    </source>
</evidence>
<sequence length="472" mass="52453">MSKETFVFTSSTLRSLRLQREMLEWEDRQRAASRQYASRRYQLASRSPLLLPKPARRTQYCRDPAVHNALYTGDLPGVQSIFKDETTANMIVETTNEELVWSAELGLWVLTPQKKQTSPLSITAARGYRDCVKHLLLQGAQVDAVVGGRAALHESCANHRAECTRLLLGYGANVNILSEEGLAPLHLCSTQESLPCAQLLLEYGALVNQNTRDHRASPLHVAAKHGLDDHMKLYLCYGANIAHRNREGETALNAACAGADRPEDAGRYYRVVKRLLDAGADAQTAGRKNHTPLHNACSNCHIRIVKLLLQHGAEVNVSNCAGYTPVNCALQAVEDYLEGEPEKVIAALLDHGAAPINPKMLKFCALSPEVMEVVLNSYDRIPSCDSWVGAVPPELWQLFGLSVPEVLEKNVKHQRFYNSVLRLVNQPRLLQHLTRCAIRKQLGVRCHLGVAELKLPSSLKDYLRLPLEGCLK</sequence>
<name>A0ACB8ETR7_9SAUR</name>
<evidence type="ECO:0000313" key="2">
    <source>
        <dbReference type="Proteomes" id="UP000827872"/>
    </source>
</evidence>
<comment type="caution">
    <text evidence="1">The sequence shown here is derived from an EMBL/GenBank/DDBJ whole genome shotgun (WGS) entry which is preliminary data.</text>
</comment>
<dbReference type="EMBL" id="CM037628">
    <property type="protein sequence ID" value="KAH7996230.1"/>
    <property type="molecule type" value="Genomic_DNA"/>
</dbReference>
<protein>
    <submittedName>
        <fullName evidence="1">Uncharacterized protein</fullName>
    </submittedName>
</protein>
<accession>A0ACB8ETR7</accession>
<organism evidence="1 2">
    <name type="scientific">Sphaerodactylus townsendi</name>
    <dbReference type="NCBI Taxonomy" id="933632"/>
    <lineage>
        <taxon>Eukaryota</taxon>
        <taxon>Metazoa</taxon>
        <taxon>Chordata</taxon>
        <taxon>Craniata</taxon>
        <taxon>Vertebrata</taxon>
        <taxon>Euteleostomi</taxon>
        <taxon>Lepidosauria</taxon>
        <taxon>Squamata</taxon>
        <taxon>Bifurcata</taxon>
        <taxon>Gekkota</taxon>
        <taxon>Sphaerodactylidae</taxon>
        <taxon>Sphaerodactylus</taxon>
    </lineage>
</organism>
<dbReference type="Proteomes" id="UP000827872">
    <property type="component" value="Linkage Group LG15"/>
</dbReference>
<keyword evidence="2" id="KW-1185">Reference proteome</keyword>
<proteinExistence type="predicted"/>
<gene>
    <name evidence="1" type="ORF">K3G42_002892</name>
</gene>
<reference evidence="1" key="1">
    <citation type="submission" date="2021-08" db="EMBL/GenBank/DDBJ databases">
        <title>The first chromosome-level gecko genome reveals the dynamic sex chromosomes of Neotropical dwarf geckos (Sphaerodactylidae: Sphaerodactylus).</title>
        <authorList>
            <person name="Pinto B.J."/>
            <person name="Keating S.E."/>
            <person name="Gamble T."/>
        </authorList>
    </citation>
    <scope>NUCLEOTIDE SEQUENCE</scope>
    <source>
        <strain evidence="1">TG3544</strain>
    </source>
</reference>